<name>A8RI09_ENTBW</name>
<sequence length="35" mass="3941">MGILCPGSSFQMIFFSLLYIIKAVFFKKGAHLCTK</sequence>
<keyword evidence="1" id="KW-0812">Transmembrane</keyword>
<dbReference type="PaxDb" id="411902-CLOBOL_00561"/>
<evidence type="ECO:0000256" key="1">
    <source>
        <dbReference type="SAM" id="Phobius"/>
    </source>
</evidence>
<reference evidence="2 3" key="2">
    <citation type="submission" date="2007-09" db="EMBL/GenBank/DDBJ databases">
        <title>Draft genome sequence of Clostridium bolteae (ATCC BAA-613).</title>
        <authorList>
            <person name="Sudarsanam P."/>
            <person name="Ley R."/>
            <person name="Guruge J."/>
            <person name="Turnbaugh P.J."/>
            <person name="Mahowald M."/>
            <person name="Liep D."/>
            <person name="Gordon J."/>
        </authorList>
    </citation>
    <scope>NUCLEOTIDE SEQUENCE [LARGE SCALE GENOMIC DNA]</scope>
    <source>
        <strain evidence="3">ATCC BAA-613 / DSM 15670 / CCUG 46953 / JCM 12243 / WAL 16351</strain>
    </source>
</reference>
<protein>
    <submittedName>
        <fullName evidence="2">Uncharacterized protein</fullName>
    </submittedName>
</protein>
<evidence type="ECO:0000313" key="2">
    <source>
        <dbReference type="EMBL" id="EDP19125.1"/>
    </source>
</evidence>
<gene>
    <name evidence="2" type="ORF">CLOBOL_00561</name>
</gene>
<proteinExistence type="predicted"/>
<comment type="caution">
    <text evidence="2">The sequence shown here is derived from an EMBL/GenBank/DDBJ whole genome shotgun (WGS) entry which is preliminary data.</text>
</comment>
<accession>A8RI09</accession>
<dbReference type="EMBL" id="ABCC02000009">
    <property type="protein sequence ID" value="EDP19125.1"/>
    <property type="molecule type" value="Genomic_DNA"/>
</dbReference>
<evidence type="ECO:0000313" key="3">
    <source>
        <dbReference type="Proteomes" id="UP000005396"/>
    </source>
</evidence>
<reference evidence="2 3" key="1">
    <citation type="submission" date="2007-08" db="EMBL/GenBank/DDBJ databases">
        <authorList>
            <person name="Fulton L."/>
            <person name="Clifton S."/>
            <person name="Fulton B."/>
            <person name="Xu J."/>
            <person name="Minx P."/>
            <person name="Pepin K.H."/>
            <person name="Johnson M."/>
            <person name="Thiruvilangam P."/>
            <person name="Bhonagiri V."/>
            <person name="Nash W.E."/>
            <person name="Mardis E.R."/>
            <person name="Wilson R.K."/>
        </authorList>
    </citation>
    <scope>NUCLEOTIDE SEQUENCE [LARGE SCALE GENOMIC DNA]</scope>
    <source>
        <strain evidence="3">ATCC BAA-613 / DSM 15670 / CCUG 46953 / JCM 12243 / WAL 16351</strain>
    </source>
</reference>
<dbReference type="HOGENOM" id="CLU_3364134_0_0_9"/>
<keyword evidence="1" id="KW-1133">Transmembrane helix</keyword>
<feature type="transmembrane region" description="Helical" evidence="1">
    <location>
        <begin position="6"/>
        <end position="25"/>
    </location>
</feature>
<dbReference type="Proteomes" id="UP000005396">
    <property type="component" value="Unassembled WGS sequence"/>
</dbReference>
<organism evidence="2 3">
    <name type="scientific">Enterocloster bolteae (strain ATCC BAA-613 / DSM 15670 / CCUG 46953 / JCM 12243 / WAL 16351)</name>
    <name type="common">Clostridium bolteae</name>
    <dbReference type="NCBI Taxonomy" id="411902"/>
    <lineage>
        <taxon>Bacteria</taxon>
        <taxon>Bacillati</taxon>
        <taxon>Bacillota</taxon>
        <taxon>Clostridia</taxon>
        <taxon>Lachnospirales</taxon>
        <taxon>Lachnospiraceae</taxon>
        <taxon>Enterocloster</taxon>
    </lineage>
</organism>
<keyword evidence="1" id="KW-0472">Membrane</keyword>
<dbReference type="AlphaFoldDB" id="A8RI09"/>